<dbReference type="GO" id="GO:0004462">
    <property type="term" value="F:lactoylglutathione lyase activity"/>
    <property type="evidence" value="ECO:0007669"/>
    <property type="project" value="InterPro"/>
</dbReference>
<reference evidence="3" key="1">
    <citation type="submission" date="2022-08" db="EMBL/GenBank/DDBJ databases">
        <title>The genomic sequence of strain Paenibacillus sp. SCIV0701.</title>
        <authorList>
            <person name="Zhao H."/>
        </authorList>
    </citation>
    <scope>NUCLEOTIDE SEQUENCE</scope>
    <source>
        <strain evidence="3">SCIV0701</strain>
    </source>
</reference>
<dbReference type="EMBL" id="JANIPJ010000003">
    <property type="protein sequence ID" value="MCR2803613.1"/>
    <property type="molecule type" value="Genomic_DNA"/>
</dbReference>
<evidence type="ECO:0000256" key="1">
    <source>
        <dbReference type="ARBA" id="ARBA00022723"/>
    </source>
</evidence>
<keyword evidence="1" id="KW-0479">Metal-binding</keyword>
<dbReference type="InterPro" id="IPR029068">
    <property type="entry name" value="Glyas_Bleomycin-R_OHBP_Dase"/>
</dbReference>
<dbReference type="CDD" id="cd07255">
    <property type="entry name" value="VOC_BsCatE_like_N"/>
    <property type="match status" value="1"/>
</dbReference>
<comment type="caution">
    <text evidence="3">The sequence shown here is derived from an EMBL/GenBank/DDBJ whole genome shotgun (WGS) entry which is preliminary data.</text>
</comment>
<dbReference type="Pfam" id="PF00903">
    <property type="entry name" value="Glyoxalase"/>
    <property type="match status" value="2"/>
</dbReference>
<dbReference type="GO" id="GO:0046872">
    <property type="term" value="F:metal ion binding"/>
    <property type="evidence" value="ECO:0007669"/>
    <property type="project" value="UniProtKB-KW"/>
</dbReference>
<dbReference type="InterPro" id="IPR037523">
    <property type="entry name" value="VOC_core"/>
</dbReference>
<feature type="domain" description="VOC" evidence="2">
    <location>
        <begin position="170"/>
        <end position="288"/>
    </location>
</feature>
<keyword evidence="4" id="KW-1185">Reference proteome</keyword>
<dbReference type="SUPFAM" id="SSF54593">
    <property type="entry name" value="Glyoxalase/Bleomycin resistance protein/Dihydroxybiphenyl dioxygenase"/>
    <property type="match status" value="2"/>
</dbReference>
<protein>
    <submittedName>
        <fullName evidence="3">VOC family protein</fullName>
    </submittedName>
</protein>
<evidence type="ECO:0000313" key="3">
    <source>
        <dbReference type="EMBL" id="MCR2803613.1"/>
    </source>
</evidence>
<accession>A0A9X2MPR4</accession>
<gene>
    <name evidence="3" type="ORF">NQZ67_06910</name>
</gene>
<dbReference type="PANTHER" id="PTHR43279">
    <property type="entry name" value="CATECHOL-2,3-DIOXYGENASE"/>
    <property type="match status" value="1"/>
</dbReference>
<dbReference type="PANTHER" id="PTHR43279:SF1">
    <property type="entry name" value="CATECHOL-2,3-DIOXYGENASE"/>
    <property type="match status" value="1"/>
</dbReference>
<dbReference type="RefSeq" id="WP_257444045.1">
    <property type="nucleotide sequence ID" value="NZ_JANIPJ010000003.1"/>
</dbReference>
<dbReference type="CDD" id="cd16359">
    <property type="entry name" value="VOC_BsCatE_like_C"/>
    <property type="match status" value="1"/>
</dbReference>
<sequence>MAHRLNPAARLGEVKLKVSNMERSLAFYQDVIGFQVLTRNGNIAELTADGSTALVVLEEVPNAYIVPQRSASGLYHYAILLPTRKALGKSLRRLLDKGIQVGQADHWVSEALYISDPDSNGIEIYRDRPRDEWEYNEQGFVKMGTDPIDWHGLLAEAEGEEWGGLPQGTVIGHVHFHVGDLHKSKQFYCDALGFDIEADLMRQMGALFIGAGRYHHHVGLNLWAGAGAPQVPANGTGISYFTVILPNEEELEKTAESLEQHGFAVQRDGRIRWVGDPNGISVKLEAEA</sequence>
<proteinExistence type="predicted"/>
<dbReference type="InterPro" id="IPR004360">
    <property type="entry name" value="Glyas_Fos-R_dOase_dom"/>
</dbReference>
<dbReference type="InterPro" id="IPR018146">
    <property type="entry name" value="Glyoxalase_1_CS"/>
</dbReference>
<feature type="domain" description="VOC" evidence="2">
    <location>
        <begin position="10"/>
        <end position="127"/>
    </location>
</feature>
<dbReference type="AlphaFoldDB" id="A0A9X2MPR4"/>
<name>A0A9X2MPR4_9BACL</name>
<evidence type="ECO:0000313" key="4">
    <source>
        <dbReference type="Proteomes" id="UP001141950"/>
    </source>
</evidence>
<dbReference type="Proteomes" id="UP001141950">
    <property type="component" value="Unassembled WGS sequence"/>
</dbReference>
<dbReference type="Gene3D" id="3.10.180.10">
    <property type="entry name" value="2,3-Dihydroxybiphenyl 1,2-Dioxygenase, domain 1"/>
    <property type="match status" value="2"/>
</dbReference>
<dbReference type="PROSITE" id="PS51819">
    <property type="entry name" value="VOC"/>
    <property type="match status" value="2"/>
</dbReference>
<organism evidence="3 4">
    <name type="scientific">Paenibacillus soyae</name>
    <dbReference type="NCBI Taxonomy" id="2969249"/>
    <lineage>
        <taxon>Bacteria</taxon>
        <taxon>Bacillati</taxon>
        <taxon>Bacillota</taxon>
        <taxon>Bacilli</taxon>
        <taxon>Bacillales</taxon>
        <taxon>Paenibacillaceae</taxon>
        <taxon>Paenibacillus</taxon>
    </lineage>
</organism>
<dbReference type="PROSITE" id="PS00934">
    <property type="entry name" value="GLYOXALASE_I_1"/>
    <property type="match status" value="1"/>
</dbReference>
<evidence type="ECO:0000259" key="2">
    <source>
        <dbReference type="PROSITE" id="PS51819"/>
    </source>
</evidence>